<organism evidence="2 3">
    <name type="scientific">OM182 bacterium MED-G28</name>
    <dbReference type="NCBI Taxonomy" id="1986256"/>
    <lineage>
        <taxon>Bacteria</taxon>
        <taxon>Pseudomonadati</taxon>
        <taxon>Pseudomonadota</taxon>
        <taxon>Gammaproteobacteria</taxon>
        <taxon>OMG group</taxon>
        <taxon>OM182 clade</taxon>
    </lineage>
</organism>
<dbReference type="InterPro" id="IPR046150">
    <property type="entry name" value="DUF6152"/>
</dbReference>
<evidence type="ECO:0000313" key="3">
    <source>
        <dbReference type="Proteomes" id="UP000219329"/>
    </source>
</evidence>
<evidence type="ECO:0000256" key="1">
    <source>
        <dbReference type="SAM" id="SignalP"/>
    </source>
</evidence>
<dbReference type="AlphaFoldDB" id="A0A2A5WC40"/>
<feature type="chain" id="PRO_5012495412" evidence="1">
    <location>
        <begin position="20"/>
        <end position="341"/>
    </location>
</feature>
<accession>A0A2A5WC40</accession>
<reference evidence="2 3" key="1">
    <citation type="submission" date="2017-08" db="EMBL/GenBank/DDBJ databases">
        <title>Fine stratification of microbial communities through a metagenomic profile of the photic zone.</title>
        <authorList>
            <person name="Haro-Moreno J.M."/>
            <person name="Lopez-Perez M."/>
            <person name="De La Torre J."/>
            <person name="Picazo A."/>
            <person name="Camacho A."/>
            <person name="Rodriguez-Valera F."/>
        </authorList>
    </citation>
    <scope>NUCLEOTIDE SEQUENCE [LARGE SCALE GENOMIC DNA]</scope>
    <source>
        <strain evidence="2">MED-G28</strain>
    </source>
</reference>
<dbReference type="Pfam" id="PF19649">
    <property type="entry name" value="DUF6152"/>
    <property type="match status" value="1"/>
</dbReference>
<keyword evidence="1" id="KW-0732">Signal</keyword>
<dbReference type="EMBL" id="NTJZ01000006">
    <property type="protein sequence ID" value="PDH33838.1"/>
    <property type="molecule type" value="Genomic_DNA"/>
</dbReference>
<feature type="signal peptide" evidence="1">
    <location>
        <begin position="1"/>
        <end position="19"/>
    </location>
</feature>
<gene>
    <name evidence="2" type="ORF">CNF02_07365</name>
</gene>
<dbReference type="Proteomes" id="UP000219329">
    <property type="component" value="Unassembled WGS sequence"/>
</dbReference>
<protein>
    <submittedName>
        <fullName evidence="2">Uncharacterized protein</fullName>
    </submittedName>
</protein>
<name>A0A2A5WC40_9GAMM</name>
<proteinExistence type="predicted"/>
<evidence type="ECO:0000313" key="2">
    <source>
        <dbReference type="EMBL" id="PDH33838.1"/>
    </source>
</evidence>
<comment type="caution">
    <text evidence="2">The sequence shown here is derived from an EMBL/GenBank/DDBJ whole genome shotgun (WGS) entry which is preliminary data.</text>
</comment>
<sequence length="341" mass="38135">MVARCVLVFALFTAGTVGAHHSRSAFNLDSSIEVEGTLIELAWRNPHAFLVVESIDESGNTVEWTFEGHSIAGLMRNGWTRNTFDIGERVVVVARPNRDAERFFGLLSHVTRIDGETLYAFSRPPESALPSRRPVAPSIDFSGTWRPILDMRQTLVGGFEPPSDWPYTEKGLAEIAQFDINDDPGLDCEAYPMPRITRYPYNQRWEASGDGITITHEQAATVRNLNFEIGATLPSSHAPDKNGYSIARIEEDGTLVVTTTGFADTKWGSERGVSSSDQKIVVESYRLIEGGYGLALSYRITDPEYLRESVELSRNFRLISGYEFTDEPCDTLTARRHLQFD</sequence>